<feature type="compositionally biased region" description="Basic and acidic residues" evidence="1">
    <location>
        <begin position="1413"/>
        <end position="1425"/>
    </location>
</feature>
<feature type="compositionally biased region" description="Polar residues" evidence="1">
    <location>
        <begin position="329"/>
        <end position="346"/>
    </location>
</feature>
<sequence length="1658" mass="181544">MGFTSRRPILPAPTESLVDGSADEAGPTTDLDLETDLSRRSEKTSETIPDDGRPITISTAPKHKSGKLSKSSHQSQTSLLIEYFEAGKGPEGGQRRPSLRVRYTPSHSRKNKEKGDGHILVTEEKTARRPSLSHHIPLGGNETLATNVIEGSISSLDTADDFRPSVPVEIEVLHHDDSDRSVLSPPPEIRSLIPESDISSMPAESSLGPTTSLNMAPSSVSIGRGINAESSSLKPPMIPAERNLSNERITQKVIEKLSNKPRASSSGKRHHSSHSGSRSSVSRETETLNTEPRIRVTKTVDDDSIPSATGSSLVSGSHLSADPRGIDQRSVQSGKSSGSITNNPKLLQTVEDAIRRLILPELNELRRDQKHSHRSRNDKYSNPSDISSSSVSREERTRRKSSGSKSKRRVSHESESGLPSESRRHRRHKTAEYDSPSEQSYEQSESHDSVRDEKRSHKHKSHRNRDVAAGALGAAALTAAALKSHDSGSSLEYSEHRRRRRSKSRSSRSASLAEKDDAFQKHQVPPMPFVSEVDTDLTRSSLKSSNNGRETPTREEVRDVIRGSPLELSSPRSQTTPTGNGFDLKRGLGTHHGNFSEHDLSSHDLSSRRETMDEETLTKPRASDELDFATHGFAALTDPERARRYEENLHSQHPIRRGLSPIQSVASYATTEANRNSMMHQRSSDSLHSPGKHPRLHDQISISSLSSAPSTDLARSRRPKGMSLESRSEVMVPIMAQRATESLESTPRQTDPQAVFDEQHLENESYRESPYIDKVTAGRQVVAKPLGATAEYFEPPMGVESAVASLVEPSLLSVDQTYSPRHSQADSLDARGIASPQSSHHDYVSRHSASPLKEQLSHHSGSVYGDTLADVNMVSSPLQSPARSLQHFEEAPIKFVQPATLATKNVPSGQVERSPESDITTNPSIIRGPIGGLAQGNTEHWPYDPTPPHSRANLVLPPVSRDIGSAGADLIPEPLSTNRDPDSDLKRDLYMQSRRLSTPAATGDEGYETGANVATPGLYPQDRELHEDTITPGPQFDSASLGDDPFTTQRGQYVSGLDHGLSPLYDNATGHGRENIHSKDIVALMDHLTMRDAQRNARDTEILVTLVRSAAEVRNSFEDMKKFISEQGDNIIDSAEKQHEKTQRTIGGPRPQPVTRPTMSATSEDETSSKRRNVFQRALRGLGAKNSTELQNIESMLMRLLDEVEALRATQPAAVAREPVRSTSYTSAENARAPTDTGYEPEGQAGTSSTGDRSGFFSNNSSRQADYRNHGTHRDSGNRVSTVMEGDEEYDEYGNDLGNGTAENIQAVNHTPLATPPRNTTAVQNRGSSVPLHTPPRLHNSNMASLSNENTPHLSAGDGSGKKHKSFASSFLPKMVSRWSKTTTSSENYRASQQRVRPYSEHSRSGSNLGEYDYEHDPQGDDRIRSNTSLQRDQYEDENRPPSPLIPSQVSDNPKYQAHRNSINLQHPQPRQGPSGRFQTRLENEAQNYGGEQISPTSQTSSQWEAHSGLQPQQTNASYGGHLSPISDNAYSAEQSLHGDNRSIRTASSHGPPRPPKIPNDGPLVPQRPPKVMMSPPSSNRQPTYVDHVAAARAGSPGFDKSPVSALRSPQSQGRKPSGPRPLAGAGGPKMDSNSTKRTRFRGSPNQIDSEDEATTVY</sequence>
<feature type="region of interest" description="Disordered" evidence="1">
    <location>
        <begin position="676"/>
        <end position="730"/>
    </location>
</feature>
<feature type="compositionally biased region" description="Polar residues" evidence="1">
    <location>
        <begin position="538"/>
        <end position="550"/>
    </location>
</feature>
<feature type="compositionally biased region" description="Basic and acidic residues" evidence="1">
    <location>
        <begin position="249"/>
        <end position="258"/>
    </location>
</feature>
<comment type="caution">
    <text evidence="2">The sequence shown here is derived from an EMBL/GenBank/DDBJ whole genome shotgun (WGS) entry which is preliminary data.</text>
</comment>
<proteinExistence type="predicted"/>
<feature type="compositionally biased region" description="Polar residues" evidence="1">
    <location>
        <begin position="197"/>
        <end position="221"/>
    </location>
</feature>
<feature type="compositionally biased region" description="Low complexity" evidence="1">
    <location>
        <begin position="433"/>
        <end position="443"/>
    </location>
</feature>
<protein>
    <recommendedName>
        <fullName evidence="4">Transaldolase</fullName>
    </recommendedName>
</protein>
<accession>A0AA39CL05</accession>
<dbReference type="PROSITE" id="PS01054">
    <property type="entry name" value="TRANSALDOLASE_1"/>
    <property type="match status" value="1"/>
</dbReference>
<feature type="compositionally biased region" description="Polar residues" evidence="1">
    <location>
        <begin position="1446"/>
        <end position="1455"/>
    </location>
</feature>
<feature type="region of interest" description="Disordered" evidence="1">
    <location>
        <begin position="966"/>
        <end position="985"/>
    </location>
</feature>
<feature type="compositionally biased region" description="Basic and acidic residues" evidence="1">
    <location>
        <begin position="444"/>
        <end position="455"/>
    </location>
</feature>
<keyword evidence="3" id="KW-1185">Reference proteome</keyword>
<feature type="compositionally biased region" description="Basic and acidic residues" evidence="1">
    <location>
        <begin position="551"/>
        <end position="561"/>
    </location>
</feature>
<feature type="region of interest" description="Disordered" evidence="1">
    <location>
        <begin position="1488"/>
        <end position="1658"/>
    </location>
</feature>
<feature type="compositionally biased region" description="Basic and acidic residues" evidence="1">
    <location>
        <begin position="594"/>
        <end position="619"/>
    </location>
</feature>
<dbReference type="PANTHER" id="PTHR42105:SF1">
    <property type="entry name" value="TRANSALDOLASE"/>
    <property type="match status" value="1"/>
</dbReference>
<feature type="compositionally biased region" description="Basic residues" evidence="1">
    <location>
        <begin position="398"/>
        <end position="410"/>
    </location>
</feature>
<feature type="region of interest" description="Disordered" evidence="1">
    <location>
        <begin position="832"/>
        <end position="859"/>
    </location>
</feature>
<evidence type="ECO:0000313" key="2">
    <source>
        <dbReference type="EMBL" id="KAJ9611776.1"/>
    </source>
</evidence>
<evidence type="ECO:0000313" key="3">
    <source>
        <dbReference type="Proteomes" id="UP001172673"/>
    </source>
</evidence>
<feature type="compositionally biased region" description="Basic residues" evidence="1">
    <location>
        <begin position="496"/>
        <end position="506"/>
    </location>
</feature>
<feature type="compositionally biased region" description="Polar residues" evidence="1">
    <location>
        <begin position="1526"/>
        <end position="1535"/>
    </location>
</feature>
<feature type="compositionally biased region" description="Basic and acidic residues" evidence="1">
    <location>
        <begin position="1265"/>
        <end position="1277"/>
    </location>
</feature>
<feature type="region of interest" description="Disordered" evidence="1">
    <location>
        <begin position="483"/>
        <end position="619"/>
    </location>
</feature>
<reference evidence="2" key="1">
    <citation type="submission" date="2022-10" db="EMBL/GenBank/DDBJ databases">
        <title>Culturing micro-colonial fungi from biological soil crusts in the Mojave desert and describing Neophaeococcomyces mojavensis, and introducing the new genera and species Taxawa tesnikishii.</title>
        <authorList>
            <person name="Kurbessoian T."/>
            <person name="Stajich J.E."/>
        </authorList>
    </citation>
    <scope>NUCLEOTIDE SEQUENCE</scope>
    <source>
        <strain evidence="2">TK_41</strain>
    </source>
</reference>
<feature type="compositionally biased region" description="Basic and acidic residues" evidence="1">
    <location>
        <begin position="281"/>
        <end position="301"/>
    </location>
</feature>
<name>A0AA39CL05_9EURO</name>
<dbReference type="Proteomes" id="UP001172673">
    <property type="component" value="Unassembled WGS sequence"/>
</dbReference>
<feature type="compositionally biased region" description="Polar residues" evidence="1">
    <location>
        <begin position="1245"/>
        <end position="1264"/>
    </location>
</feature>
<feature type="compositionally biased region" description="Polar residues" evidence="1">
    <location>
        <begin position="1494"/>
        <end position="1518"/>
    </location>
</feature>
<dbReference type="EMBL" id="JAPDRK010000006">
    <property type="protein sequence ID" value="KAJ9611776.1"/>
    <property type="molecule type" value="Genomic_DNA"/>
</dbReference>
<evidence type="ECO:0008006" key="4">
    <source>
        <dbReference type="Google" id="ProtNLM"/>
    </source>
</evidence>
<feature type="region of interest" description="Disordered" evidence="1">
    <location>
        <begin position="365"/>
        <end position="467"/>
    </location>
</feature>
<feature type="compositionally biased region" description="Polar residues" evidence="1">
    <location>
        <begin position="570"/>
        <end position="579"/>
    </location>
</feature>
<feature type="compositionally biased region" description="Basic and acidic residues" evidence="1">
    <location>
        <begin position="113"/>
        <end position="127"/>
    </location>
</feature>
<feature type="compositionally biased region" description="Polar residues" evidence="1">
    <location>
        <begin position="1317"/>
        <end position="1328"/>
    </location>
</feature>
<gene>
    <name evidence="2" type="ORF">H2200_004960</name>
</gene>
<feature type="region of interest" description="Disordered" evidence="1">
    <location>
        <begin position="1214"/>
        <end position="1282"/>
    </location>
</feature>
<organism evidence="2 3">
    <name type="scientific">Cladophialophora chaetospira</name>
    <dbReference type="NCBI Taxonomy" id="386627"/>
    <lineage>
        <taxon>Eukaryota</taxon>
        <taxon>Fungi</taxon>
        <taxon>Dikarya</taxon>
        <taxon>Ascomycota</taxon>
        <taxon>Pezizomycotina</taxon>
        <taxon>Eurotiomycetes</taxon>
        <taxon>Chaetothyriomycetidae</taxon>
        <taxon>Chaetothyriales</taxon>
        <taxon>Herpotrichiellaceae</taxon>
        <taxon>Cladophialophora</taxon>
    </lineage>
</organism>
<dbReference type="PANTHER" id="PTHR42105">
    <property type="entry name" value="DIM2-ASSOCIATED PROTEIN 1"/>
    <property type="match status" value="1"/>
</dbReference>
<feature type="compositionally biased region" description="Polar residues" evidence="1">
    <location>
        <begin position="1381"/>
        <end position="1395"/>
    </location>
</feature>
<evidence type="ECO:0000256" key="1">
    <source>
        <dbReference type="SAM" id="MobiDB-lite"/>
    </source>
</evidence>
<feature type="region of interest" description="Disordered" evidence="1">
    <location>
        <begin position="1137"/>
        <end position="1170"/>
    </location>
</feature>
<feature type="compositionally biased region" description="Polar residues" evidence="1">
    <location>
        <begin position="306"/>
        <end position="318"/>
    </location>
</feature>
<feature type="region of interest" description="Disordered" evidence="1">
    <location>
        <begin position="906"/>
        <end position="926"/>
    </location>
</feature>
<feature type="region of interest" description="Disordered" evidence="1">
    <location>
        <begin position="1310"/>
        <end position="1366"/>
    </location>
</feature>
<feature type="compositionally biased region" description="Polar residues" evidence="1">
    <location>
        <begin position="676"/>
        <end position="687"/>
    </location>
</feature>
<dbReference type="InterPro" id="IPR018225">
    <property type="entry name" value="Transaldolase_AS"/>
</dbReference>
<feature type="region of interest" description="Disordered" evidence="1">
    <location>
        <begin position="1381"/>
        <end position="1455"/>
    </location>
</feature>
<feature type="region of interest" description="Disordered" evidence="1">
    <location>
        <begin position="177"/>
        <end position="346"/>
    </location>
</feature>
<feature type="region of interest" description="Disordered" evidence="1">
    <location>
        <begin position="1"/>
        <end position="139"/>
    </location>
</feature>
<dbReference type="GO" id="GO:0005975">
    <property type="term" value="P:carbohydrate metabolic process"/>
    <property type="evidence" value="ECO:0007669"/>
    <property type="project" value="InterPro"/>
</dbReference>
<feature type="compositionally biased region" description="Basic and acidic residues" evidence="1">
    <location>
        <begin position="36"/>
        <end position="53"/>
    </location>
</feature>
<feature type="compositionally biased region" description="Acidic residues" evidence="1">
    <location>
        <begin position="1649"/>
        <end position="1658"/>
    </location>
</feature>
<feature type="compositionally biased region" description="Low complexity" evidence="1">
    <location>
        <begin position="701"/>
        <end position="710"/>
    </location>
</feature>
<feature type="compositionally biased region" description="Polar residues" evidence="1">
    <location>
        <begin position="1339"/>
        <end position="1353"/>
    </location>
</feature>
<feature type="region of interest" description="Disordered" evidence="1">
    <location>
        <begin position="996"/>
        <end position="1050"/>
    </location>
</feature>